<name>A0A2K1JVA3_PHYPA</name>
<proteinExistence type="predicted"/>
<evidence type="ECO:0000313" key="2">
    <source>
        <dbReference type="EnsemblPlants" id="Pp3c11_18734V3.1"/>
    </source>
</evidence>
<sequence>MRLSMFGILYKKVDRNFLYHTCCALRTDYRSQSRYNARQTQICEKIISNCEIRKTLKCKPTPD</sequence>
<dbReference type="Gramene" id="Pp3c11_18734V3.1">
    <property type="protein sequence ID" value="Pp3c11_18734V3.1"/>
    <property type="gene ID" value="Pp3c11_18734"/>
</dbReference>
<protein>
    <submittedName>
        <fullName evidence="1 2">Uncharacterized protein</fullName>
    </submittedName>
</protein>
<organism evidence="1">
    <name type="scientific">Physcomitrium patens</name>
    <name type="common">Spreading-leaved earth moss</name>
    <name type="synonym">Physcomitrella patens</name>
    <dbReference type="NCBI Taxonomy" id="3218"/>
    <lineage>
        <taxon>Eukaryota</taxon>
        <taxon>Viridiplantae</taxon>
        <taxon>Streptophyta</taxon>
        <taxon>Embryophyta</taxon>
        <taxon>Bryophyta</taxon>
        <taxon>Bryophytina</taxon>
        <taxon>Bryopsida</taxon>
        <taxon>Funariidae</taxon>
        <taxon>Funariales</taxon>
        <taxon>Funariaceae</taxon>
        <taxon>Physcomitrium</taxon>
    </lineage>
</organism>
<gene>
    <name evidence="1" type="ORF">PHYPA_015221</name>
</gene>
<reference evidence="2" key="3">
    <citation type="submission" date="2020-12" db="UniProtKB">
        <authorList>
            <consortium name="EnsemblPlants"/>
        </authorList>
    </citation>
    <scope>IDENTIFICATION</scope>
</reference>
<reference evidence="1 3" key="1">
    <citation type="journal article" date="2008" name="Science">
        <title>The Physcomitrella genome reveals evolutionary insights into the conquest of land by plants.</title>
        <authorList>
            <person name="Rensing S."/>
            <person name="Lang D."/>
            <person name="Zimmer A."/>
            <person name="Terry A."/>
            <person name="Salamov A."/>
            <person name="Shapiro H."/>
            <person name="Nishiyama T."/>
            <person name="Perroud P.-F."/>
            <person name="Lindquist E."/>
            <person name="Kamisugi Y."/>
            <person name="Tanahashi T."/>
            <person name="Sakakibara K."/>
            <person name="Fujita T."/>
            <person name="Oishi K."/>
            <person name="Shin-I T."/>
            <person name="Kuroki Y."/>
            <person name="Toyoda A."/>
            <person name="Suzuki Y."/>
            <person name="Hashimoto A."/>
            <person name="Yamaguchi K."/>
            <person name="Sugano A."/>
            <person name="Kohara Y."/>
            <person name="Fujiyama A."/>
            <person name="Anterola A."/>
            <person name="Aoki S."/>
            <person name="Ashton N."/>
            <person name="Barbazuk W.B."/>
            <person name="Barker E."/>
            <person name="Bennetzen J."/>
            <person name="Bezanilla M."/>
            <person name="Blankenship R."/>
            <person name="Cho S.H."/>
            <person name="Dutcher S."/>
            <person name="Estelle M."/>
            <person name="Fawcett J.A."/>
            <person name="Gundlach H."/>
            <person name="Hanada K."/>
            <person name="Heyl A."/>
            <person name="Hicks K.A."/>
            <person name="Hugh J."/>
            <person name="Lohr M."/>
            <person name="Mayer K."/>
            <person name="Melkozernov A."/>
            <person name="Murata T."/>
            <person name="Nelson D."/>
            <person name="Pils B."/>
            <person name="Prigge M."/>
            <person name="Reiss B."/>
            <person name="Renner T."/>
            <person name="Rombauts S."/>
            <person name="Rushton P."/>
            <person name="Sanderfoot A."/>
            <person name="Schween G."/>
            <person name="Shiu S.-H."/>
            <person name="Stueber K."/>
            <person name="Theodoulou F.L."/>
            <person name="Tu H."/>
            <person name="Van de Peer Y."/>
            <person name="Verrier P.J."/>
            <person name="Waters E."/>
            <person name="Wood A."/>
            <person name="Yang L."/>
            <person name="Cove D."/>
            <person name="Cuming A."/>
            <person name="Hasebe M."/>
            <person name="Lucas S."/>
            <person name="Mishler D.B."/>
            <person name="Reski R."/>
            <person name="Grigoriev I."/>
            <person name="Quatrano R.S."/>
            <person name="Boore J.L."/>
        </authorList>
    </citation>
    <scope>NUCLEOTIDE SEQUENCE [LARGE SCALE GENOMIC DNA]</scope>
    <source>
        <strain evidence="2 3">cv. Gransden 2004</strain>
    </source>
</reference>
<dbReference type="InParanoid" id="A0A2K1JVA3"/>
<evidence type="ECO:0000313" key="1">
    <source>
        <dbReference type="EMBL" id="PNR45450.1"/>
    </source>
</evidence>
<dbReference type="EnsemblPlants" id="Pp3c11_18734V3.1">
    <property type="protein sequence ID" value="Pp3c11_18734V3.1"/>
    <property type="gene ID" value="Pp3c11_18734"/>
</dbReference>
<dbReference type="EMBL" id="ABEU02000011">
    <property type="protein sequence ID" value="PNR45450.1"/>
    <property type="molecule type" value="Genomic_DNA"/>
</dbReference>
<accession>A0A2K1JVA3</accession>
<keyword evidence="3" id="KW-1185">Reference proteome</keyword>
<dbReference type="AlphaFoldDB" id="A0A2K1JVA3"/>
<dbReference type="Proteomes" id="UP000006727">
    <property type="component" value="Chromosome 11"/>
</dbReference>
<reference evidence="1 3" key="2">
    <citation type="journal article" date="2018" name="Plant J.">
        <title>The Physcomitrella patens chromosome-scale assembly reveals moss genome structure and evolution.</title>
        <authorList>
            <person name="Lang D."/>
            <person name="Ullrich K.K."/>
            <person name="Murat F."/>
            <person name="Fuchs J."/>
            <person name="Jenkins J."/>
            <person name="Haas F.B."/>
            <person name="Piednoel M."/>
            <person name="Gundlach H."/>
            <person name="Van Bel M."/>
            <person name="Meyberg R."/>
            <person name="Vives C."/>
            <person name="Morata J."/>
            <person name="Symeonidi A."/>
            <person name="Hiss M."/>
            <person name="Muchero W."/>
            <person name="Kamisugi Y."/>
            <person name="Saleh O."/>
            <person name="Blanc G."/>
            <person name="Decker E.L."/>
            <person name="van Gessel N."/>
            <person name="Grimwood J."/>
            <person name="Hayes R.D."/>
            <person name="Graham S.W."/>
            <person name="Gunter L.E."/>
            <person name="McDaniel S.F."/>
            <person name="Hoernstein S.N.W."/>
            <person name="Larsson A."/>
            <person name="Li F.W."/>
            <person name="Perroud P.F."/>
            <person name="Phillips J."/>
            <person name="Ranjan P."/>
            <person name="Rokshar D.S."/>
            <person name="Rothfels C.J."/>
            <person name="Schneider L."/>
            <person name="Shu S."/>
            <person name="Stevenson D.W."/>
            <person name="Thummler F."/>
            <person name="Tillich M."/>
            <person name="Villarreal Aguilar J.C."/>
            <person name="Widiez T."/>
            <person name="Wong G.K."/>
            <person name="Wymore A."/>
            <person name="Zhang Y."/>
            <person name="Zimmer A.D."/>
            <person name="Quatrano R.S."/>
            <person name="Mayer K.F.X."/>
            <person name="Goodstein D."/>
            <person name="Casacuberta J.M."/>
            <person name="Vandepoele K."/>
            <person name="Reski R."/>
            <person name="Cuming A.C."/>
            <person name="Tuskan G.A."/>
            <person name="Maumus F."/>
            <person name="Salse J."/>
            <person name="Schmutz J."/>
            <person name="Rensing S.A."/>
        </authorList>
    </citation>
    <scope>NUCLEOTIDE SEQUENCE [LARGE SCALE GENOMIC DNA]</scope>
    <source>
        <strain evidence="2 3">cv. Gransden 2004</strain>
    </source>
</reference>
<evidence type="ECO:0000313" key="3">
    <source>
        <dbReference type="Proteomes" id="UP000006727"/>
    </source>
</evidence>